<evidence type="ECO:0000256" key="2">
    <source>
        <dbReference type="ARBA" id="ARBA00006948"/>
    </source>
</evidence>
<evidence type="ECO:0000256" key="4">
    <source>
        <dbReference type="ARBA" id="ARBA00022989"/>
    </source>
</evidence>
<proteinExistence type="inferred from homology"/>
<accession>A0A843X558</accession>
<feature type="transmembrane region" description="Helical" evidence="6">
    <location>
        <begin position="184"/>
        <end position="207"/>
    </location>
</feature>
<comment type="caution">
    <text evidence="7">The sequence shown here is derived from an EMBL/GenBank/DDBJ whole genome shotgun (WGS) entry which is preliminary data.</text>
</comment>
<dbReference type="Proteomes" id="UP000652761">
    <property type="component" value="Unassembled WGS sequence"/>
</dbReference>
<name>A0A843X558_COLES</name>
<dbReference type="AlphaFoldDB" id="A0A843X558"/>
<organism evidence="7 8">
    <name type="scientific">Colocasia esculenta</name>
    <name type="common">Wild taro</name>
    <name type="synonym">Arum esculentum</name>
    <dbReference type="NCBI Taxonomy" id="4460"/>
    <lineage>
        <taxon>Eukaryota</taxon>
        <taxon>Viridiplantae</taxon>
        <taxon>Streptophyta</taxon>
        <taxon>Embryophyta</taxon>
        <taxon>Tracheophyta</taxon>
        <taxon>Spermatophyta</taxon>
        <taxon>Magnoliopsida</taxon>
        <taxon>Liliopsida</taxon>
        <taxon>Araceae</taxon>
        <taxon>Aroideae</taxon>
        <taxon>Colocasieae</taxon>
        <taxon>Colocasia</taxon>
    </lineage>
</organism>
<dbReference type="PANTHER" id="PTHR46285">
    <property type="entry name" value="PROTEINASE INHIBITOR I4, SERPIN (DUF716)-RELATED"/>
    <property type="match status" value="1"/>
</dbReference>
<evidence type="ECO:0000313" key="8">
    <source>
        <dbReference type="Proteomes" id="UP000652761"/>
    </source>
</evidence>
<dbReference type="OrthoDB" id="551896at2759"/>
<evidence type="ECO:0000256" key="6">
    <source>
        <dbReference type="SAM" id="Phobius"/>
    </source>
</evidence>
<dbReference type="GO" id="GO:0016020">
    <property type="term" value="C:membrane"/>
    <property type="evidence" value="ECO:0007669"/>
    <property type="project" value="UniProtKB-SubCell"/>
</dbReference>
<dbReference type="PANTHER" id="PTHR46285:SF3">
    <property type="entry name" value="PROTEINASE INHIBITOR I4, SERPIN (DUF716)"/>
    <property type="match status" value="1"/>
</dbReference>
<evidence type="ECO:0000256" key="1">
    <source>
        <dbReference type="ARBA" id="ARBA00004141"/>
    </source>
</evidence>
<keyword evidence="3 6" id="KW-0812">Transmembrane</keyword>
<feature type="transmembrane region" description="Helical" evidence="6">
    <location>
        <begin position="6"/>
        <end position="23"/>
    </location>
</feature>
<keyword evidence="5 6" id="KW-0472">Membrane</keyword>
<reference evidence="7" key="1">
    <citation type="submission" date="2017-07" db="EMBL/GenBank/DDBJ databases">
        <title>Taro Niue Genome Assembly and Annotation.</title>
        <authorList>
            <person name="Atibalentja N."/>
            <person name="Keating K."/>
            <person name="Fields C.J."/>
        </authorList>
    </citation>
    <scope>NUCLEOTIDE SEQUENCE</scope>
    <source>
        <strain evidence="7">Niue_2</strain>
        <tissue evidence="7">Leaf</tissue>
    </source>
</reference>
<evidence type="ECO:0000256" key="5">
    <source>
        <dbReference type="ARBA" id="ARBA00023136"/>
    </source>
</evidence>
<feature type="transmembrane region" description="Helical" evidence="6">
    <location>
        <begin position="91"/>
        <end position="110"/>
    </location>
</feature>
<gene>
    <name evidence="7" type="ORF">Taro_046098</name>
</gene>
<feature type="transmembrane region" description="Helical" evidence="6">
    <location>
        <begin position="240"/>
        <end position="258"/>
    </location>
</feature>
<dbReference type="InterPro" id="IPR006904">
    <property type="entry name" value="DUF716"/>
</dbReference>
<protein>
    <submittedName>
        <fullName evidence="7">Uncharacterized protein</fullName>
    </submittedName>
</protein>
<dbReference type="EMBL" id="NMUH01005591">
    <property type="protein sequence ID" value="MQM13175.1"/>
    <property type="molecule type" value="Genomic_DNA"/>
</dbReference>
<sequence length="369" mass="41476">MGTLVGHVAPGFGFFIIGLWHLFNHIKLHAQRPSSYTAPPWFPAKLLRHLELYLIMIGSCISIAMELFIGPARHQPLDDDWTIPSDHLHNFEHSSISFTFLVYAAFALVFDRMRPRAAFELTQVLGAVAFSQQLLMFHLHSADHMGVEGQYHLLLQAAIVVSLATTLMSIGFPKSFTVSFVRSASIMFQGAWLMLMGFVLWTPAFVFKGCFMNMEDGHIVVRCHGDAALHRAKSLVNIQFSWFLAGTPIFSVLLYLYLTKKYLEETEYVSLGAKEAGEADQGLESQMKQLEENQSFIHMGKGFRSLDLESSGLAPSARSSDCMWMYTKKLCSFLFVPISLTDPNLLSPWSMVICTRLHPRLVALTSKAN</sequence>
<comment type="subcellular location">
    <subcellularLocation>
        <location evidence="1">Membrane</location>
        <topology evidence="1">Multi-pass membrane protein</topology>
    </subcellularLocation>
</comment>
<keyword evidence="8" id="KW-1185">Reference proteome</keyword>
<feature type="transmembrane region" description="Helical" evidence="6">
    <location>
        <begin position="151"/>
        <end position="172"/>
    </location>
</feature>
<evidence type="ECO:0000256" key="3">
    <source>
        <dbReference type="ARBA" id="ARBA00022692"/>
    </source>
</evidence>
<evidence type="ECO:0000313" key="7">
    <source>
        <dbReference type="EMBL" id="MQM13175.1"/>
    </source>
</evidence>
<comment type="similarity">
    <text evidence="2">Belongs to the TMEM45 family.</text>
</comment>
<feature type="transmembrane region" description="Helical" evidence="6">
    <location>
        <begin position="117"/>
        <end position="139"/>
    </location>
</feature>
<keyword evidence="4 6" id="KW-1133">Transmembrane helix</keyword>
<feature type="transmembrane region" description="Helical" evidence="6">
    <location>
        <begin position="52"/>
        <end position="71"/>
    </location>
</feature>
<dbReference type="Pfam" id="PF04819">
    <property type="entry name" value="DUF716"/>
    <property type="match status" value="1"/>
</dbReference>